<dbReference type="Proteomes" id="UP000243579">
    <property type="component" value="Unassembled WGS sequence"/>
</dbReference>
<accession>A0A1V9YBZ7</accession>
<evidence type="ECO:0000313" key="3">
    <source>
        <dbReference type="Proteomes" id="UP000243579"/>
    </source>
</evidence>
<proteinExistence type="predicted"/>
<keyword evidence="3" id="KW-1185">Reference proteome</keyword>
<evidence type="ECO:0000313" key="2">
    <source>
        <dbReference type="EMBL" id="OQR83255.1"/>
    </source>
</evidence>
<name>A0A1V9YBZ7_ACHHY</name>
<protein>
    <submittedName>
        <fullName evidence="2">Uncharacterized protein</fullName>
    </submittedName>
</protein>
<dbReference type="AlphaFoldDB" id="A0A1V9YBZ7"/>
<sequence length="301" mass="33967">MFSLDVKRMQEKRQRHLEQLLKKRADESPQAKEKRIQRLYGKTTTDMYAGYQERVQEFVQLEPASWTTTYGAQSKVVTNPMVWPRDTTKEIQPRYIDAGNYETKGRKFRGGGEKVPANSEPPPSTTSPFREPTAVFHYDAYHNPIESPFRLRLKPKEIQPPLRYNTVVRDFASKVLEADKFDMTWTEAAVFPEWRERAPDKWYDSDFGLTFASGDTKTAAFQGISCIKTGATLDSTEPFSPATARPPAVPNPFTARATTAPMHAERLYLNSILTADGGQALVQAARAKPAVPSKTVATERS</sequence>
<gene>
    <name evidence="2" type="ORF">ACHHYP_14916</name>
</gene>
<evidence type="ECO:0000256" key="1">
    <source>
        <dbReference type="SAM" id="MobiDB-lite"/>
    </source>
</evidence>
<feature type="region of interest" description="Disordered" evidence="1">
    <location>
        <begin position="102"/>
        <end position="130"/>
    </location>
</feature>
<reference evidence="2 3" key="1">
    <citation type="journal article" date="2014" name="Genome Biol. Evol.">
        <title>The secreted proteins of Achlya hypogyna and Thraustotheca clavata identify the ancestral oomycete secretome and reveal gene acquisitions by horizontal gene transfer.</title>
        <authorList>
            <person name="Misner I."/>
            <person name="Blouin N."/>
            <person name="Leonard G."/>
            <person name="Richards T.A."/>
            <person name="Lane C.E."/>
        </authorList>
    </citation>
    <scope>NUCLEOTIDE SEQUENCE [LARGE SCALE GENOMIC DNA]</scope>
    <source>
        <strain evidence="2 3">ATCC 48635</strain>
    </source>
</reference>
<comment type="caution">
    <text evidence="2">The sequence shown here is derived from an EMBL/GenBank/DDBJ whole genome shotgun (WGS) entry which is preliminary data.</text>
</comment>
<dbReference type="OrthoDB" id="73102at2759"/>
<organism evidence="2 3">
    <name type="scientific">Achlya hypogyna</name>
    <name type="common">Oomycete</name>
    <name type="synonym">Protoachlya hypogyna</name>
    <dbReference type="NCBI Taxonomy" id="1202772"/>
    <lineage>
        <taxon>Eukaryota</taxon>
        <taxon>Sar</taxon>
        <taxon>Stramenopiles</taxon>
        <taxon>Oomycota</taxon>
        <taxon>Saprolegniomycetes</taxon>
        <taxon>Saprolegniales</taxon>
        <taxon>Achlyaceae</taxon>
        <taxon>Achlya</taxon>
    </lineage>
</organism>
<dbReference type="EMBL" id="JNBR01002249">
    <property type="protein sequence ID" value="OQR83255.1"/>
    <property type="molecule type" value="Genomic_DNA"/>
</dbReference>